<evidence type="ECO:0000313" key="4">
    <source>
        <dbReference type="Proteomes" id="UP000726136"/>
    </source>
</evidence>
<reference evidence="1 3" key="1">
    <citation type="submission" date="2018-12" db="EMBL/GenBank/DDBJ databases">
        <title>Characterization and Draft Genome of Vibrio anguillarum J360 Marine Pathogen Isolated from an Outbreak in Lumpfish (Cyclopterus lumpus).</title>
        <authorList>
            <person name="Vasquez J.I."/>
            <person name="Cao T."/>
            <person name="Chakraborty S."/>
            <person name="Gnanagobal H."/>
            <person name="Wescot J."/>
            <person name="Boyce D."/>
            <person name="Santander J."/>
        </authorList>
    </citation>
    <scope>NUCLEOTIDE SEQUENCE [LARGE SCALE GENOMIC DNA]</scope>
    <source>
        <strain evidence="1 3">J360</strain>
    </source>
</reference>
<sequence length="65" mass="7317">MNWIAAKLLDDKFVCHDVLFNPESLLVATDRAGKWVSGDIGKMYHSKPVKKIKDIHSATPYVCLT</sequence>
<dbReference type="Proteomes" id="UP000726136">
    <property type="component" value="Unassembled WGS sequence"/>
</dbReference>
<name>A0A7U6FS11_VIBAN</name>
<dbReference type="AlphaFoldDB" id="A0A7U6FS11"/>
<organism evidence="1 3">
    <name type="scientific">Vibrio anguillarum</name>
    <name type="common">Listonella anguillarum</name>
    <dbReference type="NCBI Taxonomy" id="55601"/>
    <lineage>
        <taxon>Bacteria</taxon>
        <taxon>Pseudomonadati</taxon>
        <taxon>Pseudomonadota</taxon>
        <taxon>Gammaproteobacteria</taxon>
        <taxon>Vibrionales</taxon>
        <taxon>Vibrionaceae</taxon>
        <taxon>Vibrio</taxon>
    </lineage>
</organism>
<gene>
    <name evidence="1" type="ORF">DYL72_15165</name>
    <name evidence="2" type="ORF">EAY46_15765</name>
</gene>
<evidence type="ECO:0000313" key="3">
    <source>
        <dbReference type="Proteomes" id="UP000256923"/>
    </source>
</evidence>
<dbReference type="RefSeq" id="WP_116285081.1">
    <property type="nucleotide sequence ID" value="NZ_CP034672.1"/>
</dbReference>
<evidence type="ECO:0000313" key="2">
    <source>
        <dbReference type="EMBL" id="MBF4374527.1"/>
    </source>
</evidence>
<accession>A0A7U6FS11</accession>
<dbReference type="EMBL" id="CP034672">
    <property type="protein sequence ID" value="AZS26246.1"/>
    <property type="molecule type" value="Genomic_DNA"/>
</dbReference>
<proteinExistence type="predicted"/>
<dbReference type="EMBL" id="RDPI01000019">
    <property type="protein sequence ID" value="MBF4374527.1"/>
    <property type="molecule type" value="Genomic_DNA"/>
</dbReference>
<evidence type="ECO:0000313" key="1">
    <source>
        <dbReference type="EMBL" id="AZS26246.1"/>
    </source>
</evidence>
<reference evidence="2 4" key="2">
    <citation type="journal article" date="2021" name="PeerJ">
        <title>Analysis of 44 Vibrio anguillarum genomes reveals high genetic diversity.</title>
        <authorList>
            <person name="Hansen M.J."/>
            <person name="Dalsgaard I."/>
        </authorList>
    </citation>
    <scope>NUCLEOTIDE SEQUENCE [LARGE SCALE GENOMIC DNA]</scope>
    <source>
        <strain evidence="2 4">040915-1/1B</strain>
    </source>
</reference>
<protein>
    <submittedName>
        <fullName evidence="1">Uncharacterized protein</fullName>
    </submittedName>
</protein>
<keyword evidence="4" id="KW-1185">Reference proteome</keyword>
<dbReference type="Proteomes" id="UP000256923">
    <property type="component" value="Chromosome 1"/>
</dbReference>